<name>A0A149RX75_GLUOY</name>
<sequence length="60" mass="6595">MTTDPHDSEITVLAAANGLTIPSEFHAGVRSNLELLRSYGALIEGLELPDRLEPAFRYEP</sequence>
<evidence type="ECO:0000313" key="1">
    <source>
        <dbReference type="EMBL" id="KXV19078.1"/>
    </source>
</evidence>
<protein>
    <recommendedName>
        <fullName evidence="3">DUF4089 domain-containing protein</fullName>
    </recommendedName>
</protein>
<evidence type="ECO:0000313" key="2">
    <source>
        <dbReference type="Proteomes" id="UP000075655"/>
    </source>
</evidence>
<evidence type="ECO:0008006" key="3">
    <source>
        <dbReference type="Google" id="ProtNLM"/>
    </source>
</evidence>
<gene>
    <name evidence="1" type="ORF">AD934_05955</name>
</gene>
<dbReference type="PATRIC" id="fig|442.8.peg.2243"/>
<dbReference type="Proteomes" id="UP000075655">
    <property type="component" value="Unassembled WGS sequence"/>
</dbReference>
<dbReference type="InterPro" id="IPR025148">
    <property type="entry name" value="AtzG-like"/>
</dbReference>
<dbReference type="Pfam" id="PF13318">
    <property type="entry name" value="AtzG-like"/>
    <property type="match status" value="1"/>
</dbReference>
<comment type="caution">
    <text evidence="1">The sequence shown here is derived from an EMBL/GenBank/DDBJ whole genome shotgun (WGS) entry which is preliminary data.</text>
</comment>
<reference evidence="1 2" key="1">
    <citation type="submission" date="2015-06" db="EMBL/GenBank/DDBJ databases">
        <title>Improved classification and identification of acetic acid bacteria using matrix-assisted laser desorption/ionization time-of-flight mass spectrometry; Gluconobacter nephelii and Gluconobacter uchimurae are later heterotypic synonyms of Gluconobacter japonicus and Gluconobacter oxydans, respectively.</title>
        <authorList>
            <person name="Li L."/>
            <person name="Cleenwerck I."/>
            <person name="De Vuyst L."/>
            <person name="Vandamme P."/>
        </authorList>
    </citation>
    <scope>NUCLEOTIDE SEQUENCE [LARGE SCALE GENOMIC DNA]</scope>
    <source>
        <strain evidence="1 2">LMG 1676</strain>
    </source>
</reference>
<dbReference type="EMBL" id="LHZG01000157">
    <property type="protein sequence ID" value="KXV19078.1"/>
    <property type="molecule type" value="Genomic_DNA"/>
</dbReference>
<dbReference type="RefSeq" id="WP_062500951.1">
    <property type="nucleotide sequence ID" value="NZ_LHZG01000157.1"/>
</dbReference>
<dbReference type="AlphaFoldDB" id="A0A149RX75"/>
<proteinExistence type="predicted"/>
<organism evidence="1 2">
    <name type="scientific">Gluconobacter oxydans</name>
    <name type="common">Gluconobacter suboxydans</name>
    <dbReference type="NCBI Taxonomy" id="442"/>
    <lineage>
        <taxon>Bacteria</taxon>
        <taxon>Pseudomonadati</taxon>
        <taxon>Pseudomonadota</taxon>
        <taxon>Alphaproteobacteria</taxon>
        <taxon>Acetobacterales</taxon>
        <taxon>Acetobacteraceae</taxon>
        <taxon>Gluconobacter</taxon>
    </lineage>
</organism>
<accession>A0A149RX75</accession>